<dbReference type="InterPro" id="IPR012295">
    <property type="entry name" value="TBP_dom_sf"/>
</dbReference>
<sequence length="202" mass="22990">MDPVFLSDHLKKVSAHDILHSSIAVFAGVSSPISSFFPLLPPFLLHVTILNHQVYDELVSSVSLEDLEIILKDYVRKGGFNKFVEPWDAYKIKRVVSIEKETLPASDMSLEDARNWVINLFEQMKVEHKDKKRHTVYLSSKFIDDIDLLAMAEIRANGQPILTGGPKIVTRISFLVKYSDATNQTAFLSYVDDLFDEFLTRS</sequence>
<gene>
    <name evidence="1" type="ORF">POM88_051793</name>
</gene>
<name>A0AAD8H063_9APIA</name>
<keyword evidence="2" id="KW-1185">Reference proteome</keyword>
<dbReference type="Proteomes" id="UP001237642">
    <property type="component" value="Unassembled WGS sequence"/>
</dbReference>
<accession>A0AAD8H063</accession>
<evidence type="ECO:0000313" key="2">
    <source>
        <dbReference type="Proteomes" id="UP001237642"/>
    </source>
</evidence>
<proteinExistence type="predicted"/>
<organism evidence="1 2">
    <name type="scientific">Heracleum sosnowskyi</name>
    <dbReference type="NCBI Taxonomy" id="360622"/>
    <lineage>
        <taxon>Eukaryota</taxon>
        <taxon>Viridiplantae</taxon>
        <taxon>Streptophyta</taxon>
        <taxon>Embryophyta</taxon>
        <taxon>Tracheophyta</taxon>
        <taxon>Spermatophyta</taxon>
        <taxon>Magnoliopsida</taxon>
        <taxon>eudicotyledons</taxon>
        <taxon>Gunneridae</taxon>
        <taxon>Pentapetalae</taxon>
        <taxon>asterids</taxon>
        <taxon>campanulids</taxon>
        <taxon>Apiales</taxon>
        <taxon>Apiaceae</taxon>
        <taxon>Apioideae</taxon>
        <taxon>apioid superclade</taxon>
        <taxon>Tordylieae</taxon>
        <taxon>Tordyliinae</taxon>
        <taxon>Heracleum</taxon>
    </lineage>
</organism>
<dbReference type="Gene3D" id="3.30.310.10">
    <property type="entry name" value="TATA-Binding Protein"/>
    <property type="match status" value="1"/>
</dbReference>
<dbReference type="EMBL" id="JAUIZM010000011">
    <property type="protein sequence ID" value="KAK1358537.1"/>
    <property type="molecule type" value="Genomic_DNA"/>
</dbReference>
<protein>
    <submittedName>
        <fullName evidence="1">Uncharacterized protein</fullName>
    </submittedName>
</protein>
<comment type="caution">
    <text evidence="1">The sequence shown here is derived from an EMBL/GenBank/DDBJ whole genome shotgun (WGS) entry which is preliminary data.</text>
</comment>
<reference evidence="1" key="1">
    <citation type="submission" date="2023-02" db="EMBL/GenBank/DDBJ databases">
        <title>Genome of toxic invasive species Heracleum sosnowskyi carries increased number of genes despite the absence of recent whole-genome duplications.</title>
        <authorList>
            <person name="Schelkunov M."/>
            <person name="Shtratnikova V."/>
            <person name="Makarenko M."/>
            <person name="Klepikova A."/>
            <person name="Omelchenko D."/>
            <person name="Novikova G."/>
            <person name="Obukhova E."/>
            <person name="Bogdanov V."/>
            <person name="Penin A."/>
            <person name="Logacheva M."/>
        </authorList>
    </citation>
    <scope>NUCLEOTIDE SEQUENCE</scope>
    <source>
        <strain evidence="1">Hsosn_3</strain>
        <tissue evidence="1">Leaf</tissue>
    </source>
</reference>
<reference evidence="1" key="2">
    <citation type="submission" date="2023-05" db="EMBL/GenBank/DDBJ databases">
        <authorList>
            <person name="Schelkunov M.I."/>
        </authorList>
    </citation>
    <scope>NUCLEOTIDE SEQUENCE</scope>
    <source>
        <strain evidence="1">Hsosn_3</strain>
        <tissue evidence="1">Leaf</tissue>
    </source>
</reference>
<dbReference type="AlphaFoldDB" id="A0AAD8H063"/>
<evidence type="ECO:0000313" key="1">
    <source>
        <dbReference type="EMBL" id="KAK1358537.1"/>
    </source>
</evidence>